<reference evidence="1 2" key="1">
    <citation type="submission" date="2018-06" db="EMBL/GenBank/DDBJ databases">
        <title>Genomic Encyclopedia of Type Strains, Phase III (KMG-III): the genomes of soil and plant-associated and newly described type strains.</title>
        <authorList>
            <person name="Whitman W."/>
        </authorList>
    </citation>
    <scope>NUCLEOTIDE SEQUENCE [LARGE SCALE GENOMIC DNA]</scope>
    <source>
        <strain evidence="1 2">CECT 7945</strain>
    </source>
</reference>
<proteinExistence type="predicted"/>
<dbReference type="AlphaFoldDB" id="A0A2V4WT88"/>
<dbReference type="EMBL" id="QJTD01000011">
    <property type="protein sequence ID" value="PYE79581.1"/>
    <property type="molecule type" value="Genomic_DNA"/>
</dbReference>
<name>A0A2V4WT88_9FLAO</name>
<accession>A0A2V4WT88</accession>
<gene>
    <name evidence="1" type="ORF">DFQ11_11121</name>
</gene>
<evidence type="ECO:0000313" key="1">
    <source>
        <dbReference type="EMBL" id="PYE79581.1"/>
    </source>
</evidence>
<organism evidence="1 2">
    <name type="scientific">Winogradskyella epiphytica</name>
    <dbReference type="NCBI Taxonomy" id="262005"/>
    <lineage>
        <taxon>Bacteria</taxon>
        <taxon>Pseudomonadati</taxon>
        <taxon>Bacteroidota</taxon>
        <taxon>Flavobacteriia</taxon>
        <taxon>Flavobacteriales</taxon>
        <taxon>Flavobacteriaceae</taxon>
        <taxon>Winogradskyella</taxon>
    </lineage>
</organism>
<keyword evidence="2" id="KW-1185">Reference proteome</keyword>
<comment type="caution">
    <text evidence="1">The sequence shown here is derived from an EMBL/GenBank/DDBJ whole genome shotgun (WGS) entry which is preliminary data.</text>
</comment>
<sequence length="37" mass="4609">MGYTPYDCVYFRYHVNIKKIYIPKLNHFEEELKNDIN</sequence>
<evidence type="ECO:0000313" key="2">
    <source>
        <dbReference type="Proteomes" id="UP000248054"/>
    </source>
</evidence>
<dbReference type="Proteomes" id="UP000248054">
    <property type="component" value="Unassembled WGS sequence"/>
</dbReference>
<protein>
    <submittedName>
        <fullName evidence="1">Uncharacterized protein</fullName>
    </submittedName>
</protein>